<dbReference type="RefSeq" id="WP_221572857.1">
    <property type="nucleotide sequence ID" value="NZ_JAIGNK010000001.1"/>
</dbReference>
<keyword evidence="3" id="KW-1185">Reference proteome</keyword>
<name>A0ABS7IYM6_9SPHN</name>
<dbReference type="SUPFAM" id="SSF56317">
    <property type="entry name" value="Carbon-nitrogen hydrolase"/>
    <property type="match status" value="1"/>
</dbReference>
<sequence>MKKEYQSWADVGLDDLFFAYRKAKVDCFYELSVRVAEKFVLFEQELVENLTKLLSDLQTGKIDEVLARGMGEPAIFPKKLSAKSNDNSHELHTFFSDTKRSFNRQKKNGLKPEFRIIGDFSVEVHLLSALWVNLVGHKFDAKLSQNALASRLRRYRQDPLGHGIGDYHLEALGSFEPYFQPYRKWRDEGLEAIEESLKREQGVVALTLDVSNFYHRIDPKFAVHPDFLGYMELELDEFQTYLNQKMVSALSQWSELCAFKLRELGADDDVCGGLPIGLSIVRLLSNVLLAYLDREMTEHVSPVYYARYVDDIFLVLKDNEGFDDQHDVWHMLELRLPFLKRDKSSGAVRLNLPAWGKKSTLVFKPEKQKCFFLTGASGLDLLASIASQIREVSSERRLMPLPEQLDQTQSAKALTASDTADEADSLRRADGLTLRRLGWSVLLRSIEVLARDLRPADWEVERQRFYDFAHNHVIRPDKILEQLDRLPRLFSVAISLSDWKPALRIYRSTVSAIFELQEAVASSTMAVNGYDCGNTRNSVWEETREQVRKYFHEAFFRSISIAQKEPRARAFQALLQDLDITYSKLQQLALQAHESDWARRSYKDHIKFDAQRHAPSQQQEDMLYGRYDQEELLRRFLEHSNRPNELEPCSRVNSQIDKIPYDSLIPFLFPTRAYTPEEIALYLPEECVFGDPIVVAHSWADYTRAVRGVWIRSPLADDMAKEVSSDTTSEASAGGGHLGRDIPRSPYDIAPPEKIVIEDGGRERPIKIGITSFKTSDKTWAMAAANKPDLSPRRYRAIASIVNAALKERERPDYIVFPELSIPEKWVSTITNKLREGNIGLIGGLDYNHYPVNLVESSAVIVLDDRRLGYSNALQIRQRKSQPAPGEEKNLLHYHKKKWNRPASDPKPVYIHNGFNFSVLVCSELQNVNYRKHLQGHIDCLFVLSWNKDIETFSALVDSASLDVHTYVALSNNLRYGDSRVRRPAKKSHHRDVCRVRGGLNDQLVVVEIDPTILRQQQSRGKRWPELSDKYKPAPEDFRISDERETIPE</sequence>
<proteinExistence type="predicted"/>
<evidence type="ECO:0000313" key="2">
    <source>
        <dbReference type="EMBL" id="MBX7457557.1"/>
    </source>
</evidence>
<dbReference type="Proteomes" id="UP000783253">
    <property type="component" value="Unassembled WGS sequence"/>
</dbReference>
<feature type="compositionally biased region" description="Basic and acidic residues" evidence="1">
    <location>
        <begin position="1023"/>
        <end position="1049"/>
    </location>
</feature>
<evidence type="ECO:0008006" key="4">
    <source>
        <dbReference type="Google" id="ProtNLM"/>
    </source>
</evidence>
<organism evidence="2 3">
    <name type="scientific">Qipengyuania polymorpha</name>
    <dbReference type="NCBI Taxonomy" id="2867234"/>
    <lineage>
        <taxon>Bacteria</taxon>
        <taxon>Pseudomonadati</taxon>
        <taxon>Pseudomonadota</taxon>
        <taxon>Alphaproteobacteria</taxon>
        <taxon>Sphingomonadales</taxon>
        <taxon>Erythrobacteraceae</taxon>
        <taxon>Qipengyuania</taxon>
    </lineage>
</organism>
<dbReference type="CDD" id="cd01646">
    <property type="entry name" value="RT_Bac_retron_I"/>
    <property type="match status" value="1"/>
</dbReference>
<protein>
    <recommendedName>
        <fullName evidence="4">Reverse transcriptase domain-containing protein</fullName>
    </recommendedName>
</protein>
<gene>
    <name evidence="2" type="ORF">K3152_04785</name>
</gene>
<evidence type="ECO:0000313" key="3">
    <source>
        <dbReference type="Proteomes" id="UP000783253"/>
    </source>
</evidence>
<reference evidence="2 3" key="1">
    <citation type="submission" date="2021-08" db="EMBL/GenBank/DDBJ databases">
        <title>Comparative Genomics Analysis of the Genus Qipengyuania Reveals Extensive Genetic Diversity and Metabolic Versatility, Including the Description of Fifteen Novel Species.</title>
        <authorList>
            <person name="Liu Y."/>
        </authorList>
    </citation>
    <scope>NUCLEOTIDE SEQUENCE [LARGE SCALE GENOMIC DNA]</scope>
    <source>
        <strain evidence="2 3">1NDH17</strain>
    </source>
</reference>
<dbReference type="InterPro" id="IPR036526">
    <property type="entry name" value="C-N_Hydrolase_sf"/>
</dbReference>
<comment type="caution">
    <text evidence="2">The sequence shown here is derived from an EMBL/GenBank/DDBJ whole genome shotgun (WGS) entry which is preliminary data.</text>
</comment>
<accession>A0ABS7IYM6</accession>
<feature type="region of interest" description="Disordered" evidence="1">
    <location>
        <begin position="1018"/>
        <end position="1049"/>
    </location>
</feature>
<evidence type="ECO:0000256" key="1">
    <source>
        <dbReference type="SAM" id="MobiDB-lite"/>
    </source>
</evidence>
<dbReference type="Gene3D" id="3.60.110.10">
    <property type="entry name" value="Carbon-nitrogen hydrolase"/>
    <property type="match status" value="1"/>
</dbReference>
<dbReference type="EMBL" id="JAIGNK010000001">
    <property type="protein sequence ID" value="MBX7457557.1"/>
    <property type="molecule type" value="Genomic_DNA"/>
</dbReference>
<feature type="region of interest" description="Disordered" evidence="1">
    <location>
        <begin position="722"/>
        <end position="749"/>
    </location>
</feature>